<name>A0A8X6JV08_TRICU</name>
<dbReference type="Proteomes" id="UP000887116">
    <property type="component" value="Unassembled WGS sequence"/>
</dbReference>
<organism evidence="1 2">
    <name type="scientific">Trichonephila clavata</name>
    <name type="common">Joro spider</name>
    <name type="synonym">Nephila clavata</name>
    <dbReference type="NCBI Taxonomy" id="2740835"/>
    <lineage>
        <taxon>Eukaryota</taxon>
        <taxon>Metazoa</taxon>
        <taxon>Ecdysozoa</taxon>
        <taxon>Arthropoda</taxon>
        <taxon>Chelicerata</taxon>
        <taxon>Arachnida</taxon>
        <taxon>Araneae</taxon>
        <taxon>Araneomorphae</taxon>
        <taxon>Entelegynae</taxon>
        <taxon>Araneoidea</taxon>
        <taxon>Nephilidae</taxon>
        <taxon>Trichonephila</taxon>
    </lineage>
</organism>
<accession>A0A8X6JV08</accession>
<reference evidence="1" key="1">
    <citation type="submission" date="2020-07" db="EMBL/GenBank/DDBJ databases">
        <title>Multicomponent nature underlies the extraordinary mechanical properties of spider dragline silk.</title>
        <authorList>
            <person name="Kono N."/>
            <person name="Nakamura H."/>
            <person name="Mori M."/>
            <person name="Yoshida Y."/>
            <person name="Ohtoshi R."/>
            <person name="Malay A.D."/>
            <person name="Moran D.A.P."/>
            <person name="Tomita M."/>
            <person name="Numata K."/>
            <person name="Arakawa K."/>
        </authorList>
    </citation>
    <scope>NUCLEOTIDE SEQUENCE</scope>
</reference>
<evidence type="ECO:0000313" key="1">
    <source>
        <dbReference type="EMBL" id="GFR19491.1"/>
    </source>
</evidence>
<sequence>MWFQLALSMDGPVLGILVGMDNLLYFRILDIASLLGKKNGTMFAKCFTNDIILGNHVLPPTQQYPKQTARVQLVTRKMQLFTLLAVKIKNWPKNFQTPSRLDMLMCRGNEHLNVRTSNLLNWLW</sequence>
<keyword evidence="2" id="KW-1185">Reference proteome</keyword>
<proteinExistence type="predicted"/>
<comment type="caution">
    <text evidence="1">The sequence shown here is derived from an EMBL/GenBank/DDBJ whole genome shotgun (WGS) entry which is preliminary data.</text>
</comment>
<dbReference type="AlphaFoldDB" id="A0A8X6JV08"/>
<evidence type="ECO:0000313" key="2">
    <source>
        <dbReference type="Proteomes" id="UP000887116"/>
    </source>
</evidence>
<dbReference type="OrthoDB" id="6451604at2759"/>
<protein>
    <submittedName>
        <fullName evidence="1">Uncharacterized protein</fullName>
    </submittedName>
</protein>
<gene>
    <name evidence="1" type="ORF">TNCT_224141</name>
</gene>
<dbReference type="EMBL" id="BMAO01037690">
    <property type="protein sequence ID" value="GFR19491.1"/>
    <property type="molecule type" value="Genomic_DNA"/>
</dbReference>